<evidence type="ECO:0000313" key="3">
    <source>
        <dbReference type="EMBL" id="QAA33206.1"/>
    </source>
</evidence>
<gene>
    <name evidence="3" type="ORF">C1I91_17030</name>
</gene>
<organism evidence="3 4">
    <name type="scientific">Clostridium manihotivorum</name>
    <dbReference type="NCBI Taxonomy" id="2320868"/>
    <lineage>
        <taxon>Bacteria</taxon>
        <taxon>Bacillati</taxon>
        <taxon>Bacillota</taxon>
        <taxon>Clostridia</taxon>
        <taxon>Eubacteriales</taxon>
        <taxon>Clostridiaceae</taxon>
        <taxon>Clostridium</taxon>
    </lineage>
</organism>
<evidence type="ECO:0000313" key="4">
    <source>
        <dbReference type="Proteomes" id="UP000286268"/>
    </source>
</evidence>
<keyword evidence="4" id="KW-1185">Reference proteome</keyword>
<dbReference type="AlphaFoldDB" id="A0A3R5UA00"/>
<dbReference type="Pfam" id="PF01368">
    <property type="entry name" value="DHH"/>
    <property type="match status" value="1"/>
</dbReference>
<dbReference type="Pfam" id="PF02272">
    <property type="entry name" value="DHHA1"/>
    <property type="match status" value="1"/>
</dbReference>
<dbReference type="PANTHER" id="PTHR47618:SF1">
    <property type="entry name" value="BIFUNCTIONAL OLIGORIBONUCLEASE AND PAP PHOSPHATASE NRNA"/>
    <property type="match status" value="1"/>
</dbReference>
<name>A0A3R5UA00_9CLOT</name>
<dbReference type="InterPro" id="IPR001667">
    <property type="entry name" value="DDH_dom"/>
</dbReference>
<reference evidence="3 4" key="1">
    <citation type="submission" date="2018-01" db="EMBL/GenBank/DDBJ databases">
        <title>Genome Sequencing and Assembly of Anaerobacter polyendosporus strain CT4.</title>
        <authorList>
            <person name="Tachaapaikoon C."/>
            <person name="Sutheeworapong S."/>
            <person name="Jenjaroenpun P."/>
            <person name="Wongsurawat T."/>
            <person name="Nookeaw I."/>
            <person name="Cheawchanlertfa P."/>
            <person name="Kosugi A."/>
            <person name="Cheevadhanarak S."/>
            <person name="Ratanakhanokchai K."/>
        </authorList>
    </citation>
    <scope>NUCLEOTIDE SEQUENCE [LARGE SCALE GENOMIC DNA]</scope>
    <source>
        <strain evidence="3 4">CT4</strain>
    </source>
</reference>
<dbReference type="InterPro" id="IPR038763">
    <property type="entry name" value="DHH_sf"/>
</dbReference>
<dbReference type="InterPro" id="IPR051319">
    <property type="entry name" value="Oligoribo/pAp-PDE_c-di-AMP_PDE"/>
</dbReference>
<dbReference type="SUPFAM" id="SSF64182">
    <property type="entry name" value="DHH phosphoesterases"/>
    <property type="match status" value="1"/>
</dbReference>
<feature type="domain" description="DDH" evidence="1">
    <location>
        <begin position="15"/>
        <end position="153"/>
    </location>
</feature>
<dbReference type="Proteomes" id="UP000286268">
    <property type="component" value="Chromosome"/>
</dbReference>
<dbReference type="Gene3D" id="3.10.310.30">
    <property type="match status" value="1"/>
</dbReference>
<dbReference type="KEGG" id="cmah:C1I91_17030"/>
<dbReference type="InterPro" id="IPR003156">
    <property type="entry name" value="DHHA1_dom"/>
</dbReference>
<dbReference type="OrthoDB" id="9803668at2"/>
<dbReference type="RefSeq" id="WP_128213931.1">
    <property type="nucleotide sequence ID" value="NZ_CP025746.1"/>
</dbReference>
<proteinExistence type="predicted"/>
<accession>A0A3R5UA00</accession>
<evidence type="ECO:0000259" key="2">
    <source>
        <dbReference type="Pfam" id="PF02272"/>
    </source>
</evidence>
<dbReference type="GO" id="GO:0003676">
    <property type="term" value="F:nucleic acid binding"/>
    <property type="evidence" value="ECO:0007669"/>
    <property type="project" value="InterPro"/>
</dbReference>
<dbReference type="EMBL" id="CP025746">
    <property type="protein sequence ID" value="QAA33206.1"/>
    <property type="molecule type" value="Genomic_DNA"/>
</dbReference>
<sequence>MTLHEIANKILQMNKIGITFHVSPDGDAAGSVLSLCQALRKIGKEAYMISKDAISYNLSFLPFSNMLNGECVKPKDGTDCVIILDCGNKERISAELDNFKGTVINIDHHMSNDLYGDFNYVDVNAAATAEIIYELINILNAPMDSDIARCLYTSLVTDTGSFRHSNATTTTHIIASELLKFNISHSDIHSNIFDNKPYEKLKLTGYVLSNTELMFDGKLAVMEISKDILNKLNMILDDSSDIISQGLQIRGVEGSVLFREVDGGVKVSLRSKKYLNVNKVASVFGGGGHVRASGITMKDISLEEAKKLVLNQIKEEI</sequence>
<evidence type="ECO:0000259" key="1">
    <source>
        <dbReference type="Pfam" id="PF01368"/>
    </source>
</evidence>
<feature type="domain" description="DHHA1" evidence="2">
    <location>
        <begin position="232"/>
        <end position="314"/>
    </location>
</feature>
<protein>
    <submittedName>
        <fullName evidence="3">DHH family phosphoesterase</fullName>
    </submittedName>
</protein>
<dbReference type="PANTHER" id="PTHR47618">
    <property type="entry name" value="BIFUNCTIONAL OLIGORIBONUCLEASE AND PAP PHOSPHATASE NRNA"/>
    <property type="match status" value="1"/>
</dbReference>
<dbReference type="Gene3D" id="3.90.1640.10">
    <property type="entry name" value="inorganic pyrophosphatase (n-terminal core)"/>
    <property type="match status" value="1"/>
</dbReference>